<sequence length="812" mass="87318">MGSVGEIRGSDATSAAKAKAQITQGPGHGGVSGGGGGGVHQHLSSVGSAGGAESWGRAVCSLWPLAQRSFILQLLNQLLAPGNQAGSGIQVGASGAVLYSGLYSGALQLTQGLDKQLRAQGHPLSSEVPSLLSALAFAPGILPSMWKWLATNVGLPLEAPKGATRGLDIAALWPGYCGLAQGHALVLGLFCKLYNHLLMVLDDGEFYEEHRSKCSTGLGPAATATHAQGGKLSLSQVRAIVTSLNSLVFHTHLPRTPPAEQQHHHHHHNQNQQGGCHKQMVTSAVAAAGGDATSMLTEAAPLLLRSLYERDARRPFCQPLVWLAPYTEMFGDAAGAPARHAPTTPEDSDEDEEGADAGAVRVGGYPAAVVLQSIVRHPGAGSGARNDEDEEEEDIMRLHCKARPGERPSAVAALLRTAPQCVPFARRVDLFRALLVADMRKHGFNRPVYQGGVPPIRVTIRRGAHMMNDAYTALAGLGPYLRARVHVTFINEQGLSEAGLDQGGLMKEFLEEVVVRGFNADYGLFTSTSGGLLFPCPSADKLGSGLQLLEFLGERHFFRLCAGRTPMFDDLRTLDPELHRSLLMVKNYEGDVSDLGLTFSTTDDFFGLTTQHALLPGHGNTPVTNENRLLYCHLLADWHLNVRLGRPAEAFARGLAQLIPTTTLRLFNPKEFNQLVSGDSEEGGGGVDVDDLRRHTKYGGGYRPDSSAVELFWKVVSEFSPNERGLLLKFVTSCSRAPLGGFKYLHPPFLIHKVECEASFFASLPGMRGDVDRLPTASTCYNTLKLPNYRRKDTMRKKLLHAITSNAGFELS</sequence>
<evidence type="ECO:0000256" key="1">
    <source>
        <dbReference type="ARBA" id="ARBA00000885"/>
    </source>
</evidence>
<keyword evidence="3" id="KW-0808">Transferase</keyword>
<feature type="domain" description="HECT" evidence="7">
    <location>
        <begin position="481"/>
        <end position="812"/>
    </location>
</feature>
<organism evidence="8 9">
    <name type="scientific">Dunaliella salina</name>
    <name type="common">Green alga</name>
    <name type="synonym">Protococcus salinus</name>
    <dbReference type="NCBI Taxonomy" id="3046"/>
    <lineage>
        <taxon>Eukaryota</taxon>
        <taxon>Viridiplantae</taxon>
        <taxon>Chlorophyta</taxon>
        <taxon>core chlorophytes</taxon>
        <taxon>Chlorophyceae</taxon>
        <taxon>CS clade</taxon>
        <taxon>Chlamydomonadales</taxon>
        <taxon>Dunaliellaceae</taxon>
        <taxon>Dunaliella</taxon>
    </lineage>
</organism>
<evidence type="ECO:0000256" key="5">
    <source>
        <dbReference type="PROSITE-ProRule" id="PRU00104"/>
    </source>
</evidence>
<feature type="active site" description="Glycyl thioester intermediate" evidence="5">
    <location>
        <position position="780"/>
    </location>
</feature>
<evidence type="ECO:0000313" key="9">
    <source>
        <dbReference type="Proteomes" id="UP000815325"/>
    </source>
</evidence>
<reference evidence="8" key="1">
    <citation type="submission" date="2017-08" db="EMBL/GenBank/DDBJ databases">
        <authorList>
            <person name="Polle J.E."/>
            <person name="Barry K."/>
            <person name="Cushman J."/>
            <person name="Schmutz J."/>
            <person name="Tran D."/>
            <person name="Hathwaick L.T."/>
            <person name="Yim W.C."/>
            <person name="Jenkins J."/>
            <person name="Mckie-Krisberg Z.M."/>
            <person name="Prochnik S."/>
            <person name="Lindquist E."/>
            <person name="Dockter R.B."/>
            <person name="Adam C."/>
            <person name="Molina H."/>
            <person name="Bunkerborg J."/>
            <person name="Jin E."/>
            <person name="Buchheim M."/>
            <person name="Magnuson J."/>
        </authorList>
    </citation>
    <scope>NUCLEOTIDE SEQUENCE</scope>
    <source>
        <strain evidence="8">CCAP 19/18</strain>
    </source>
</reference>
<dbReference type="PANTHER" id="PTHR45700">
    <property type="entry name" value="UBIQUITIN-PROTEIN LIGASE E3C"/>
    <property type="match status" value="1"/>
</dbReference>
<comment type="catalytic activity">
    <reaction evidence="1">
        <text>S-ubiquitinyl-[E2 ubiquitin-conjugating enzyme]-L-cysteine + [acceptor protein]-L-lysine = [E2 ubiquitin-conjugating enzyme]-L-cysteine + N(6)-ubiquitinyl-[acceptor protein]-L-lysine.</text>
        <dbReference type="EC" id="2.3.2.26"/>
    </reaction>
</comment>
<dbReference type="SUPFAM" id="SSF56204">
    <property type="entry name" value="Hect, E3 ligase catalytic domain"/>
    <property type="match status" value="1"/>
</dbReference>
<feature type="compositionally biased region" description="Gly residues" evidence="6">
    <location>
        <begin position="26"/>
        <end position="39"/>
    </location>
</feature>
<accession>A0ABQ7GZY5</accession>
<feature type="region of interest" description="Disordered" evidence="6">
    <location>
        <begin position="15"/>
        <end position="45"/>
    </location>
</feature>
<protein>
    <recommendedName>
        <fullName evidence="2">HECT-type E3 ubiquitin transferase</fullName>
        <ecNumber evidence="2">2.3.2.26</ecNumber>
    </recommendedName>
</protein>
<gene>
    <name evidence="8" type="ORF">DUNSADRAFT_17621</name>
</gene>
<evidence type="ECO:0000256" key="3">
    <source>
        <dbReference type="ARBA" id="ARBA00022679"/>
    </source>
</evidence>
<comment type="caution">
    <text evidence="8">The sequence shown here is derived from an EMBL/GenBank/DDBJ whole genome shotgun (WGS) entry which is preliminary data.</text>
</comment>
<dbReference type="Gene3D" id="3.90.1750.10">
    <property type="entry name" value="Hect, E3 ligase catalytic domains"/>
    <property type="match status" value="2"/>
</dbReference>
<evidence type="ECO:0000256" key="4">
    <source>
        <dbReference type="ARBA" id="ARBA00022786"/>
    </source>
</evidence>
<dbReference type="EMBL" id="MU069522">
    <property type="protein sequence ID" value="KAF5840137.1"/>
    <property type="molecule type" value="Genomic_DNA"/>
</dbReference>
<dbReference type="PROSITE" id="PS50237">
    <property type="entry name" value="HECT"/>
    <property type="match status" value="1"/>
</dbReference>
<dbReference type="InterPro" id="IPR000569">
    <property type="entry name" value="HECT_dom"/>
</dbReference>
<evidence type="ECO:0000313" key="8">
    <source>
        <dbReference type="EMBL" id="KAF5840137.1"/>
    </source>
</evidence>
<keyword evidence="4 5" id="KW-0833">Ubl conjugation pathway</keyword>
<proteinExistence type="predicted"/>
<evidence type="ECO:0000256" key="6">
    <source>
        <dbReference type="SAM" id="MobiDB-lite"/>
    </source>
</evidence>
<feature type="region of interest" description="Disordered" evidence="6">
    <location>
        <begin position="254"/>
        <end position="278"/>
    </location>
</feature>
<dbReference type="Proteomes" id="UP000815325">
    <property type="component" value="Unassembled WGS sequence"/>
</dbReference>
<dbReference type="SMART" id="SM00119">
    <property type="entry name" value="HECTc"/>
    <property type="match status" value="1"/>
</dbReference>
<feature type="compositionally biased region" description="Acidic residues" evidence="6">
    <location>
        <begin position="346"/>
        <end position="355"/>
    </location>
</feature>
<keyword evidence="9" id="KW-1185">Reference proteome</keyword>
<dbReference type="PANTHER" id="PTHR45700:SF2">
    <property type="entry name" value="UBIQUITIN-PROTEIN LIGASE E3C"/>
    <property type="match status" value="1"/>
</dbReference>
<dbReference type="InterPro" id="IPR044611">
    <property type="entry name" value="E3A/B/C-like"/>
</dbReference>
<evidence type="ECO:0000259" key="7">
    <source>
        <dbReference type="PROSITE" id="PS50237"/>
    </source>
</evidence>
<evidence type="ECO:0000256" key="2">
    <source>
        <dbReference type="ARBA" id="ARBA00012485"/>
    </source>
</evidence>
<dbReference type="EC" id="2.3.2.26" evidence="2"/>
<dbReference type="Pfam" id="PF00632">
    <property type="entry name" value="HECT"/>
    <property type="match status" value="1"/>
</dbReference>
<dbReference type="InterPro" id="IPR035983">
    <property type="entry name" value="Hect_E3_ubiquitin_ligase"/>
</dbReference>
<name>A0ABQ7GZY5_DUNSA</name>
<dbReference type="CDD" id="cd00078">
    <property type="entry name" value="HECTc"/>
    <property type="match status" value="1"/>
</dbReference>
<feature type="region of interest" description="Disordered" evidence="6">
    <location>
        <begin position="334"/>
        <end position="355"/>
    </location>
</feature>
<dbReference type="Gene3D" id="3.30.2160.10">
    <property type="entry name" value="Hect, E3 ligase catalytic domain"/>
    <property type="match status" value="1"/>
</dbReference>
<dbReference type="Gene3D" id="3.30.2410.10">
    <property type="entry name" value="Hect, E3 ligase catalytic domain"/>
    <property type="match status" value="1"/>
</dbReference>